<evidence type="ECO:0000256" key="2">
    <source>
        <dbReference type="ARBA" id="ARBA00023125"/>
    </source>
</evidence>
<evidence type="ECO:0000259" key="5">
    <source>
        <dbReference type="PROSITE" id="PS50977"/>
    </source>
</evidence>
<keyword evidence="7" id="KW-1185">Reference proteome</keyword>
<evidence type="ECO:0000256" key="4">
    <source>
        <dbReference type="PROSITE-ProRule" id="PRU00335"/>
    </source>
</evidence>
<dbReference type="InterPro" id="IPR001647">
    <property type="entry name" value="HTH_TetR"/>
</dbReference>
<dbReference type="PROSITE" id="PS50977">
    <property type="entry name" value="HTH_TETR_2"/>
    <property type="match status" value="1"/>
</dbReference>
<dbReference type="InterPro" id="IPR036271">
    <property type="entry name" value="Tet_transcr_reg_TetR-rel_C_sf"/>
</dbReference>
<dbReference type="InterPro" id="IPR050109">
    <property type="entry name" value="HTH-type_TetR-like_transc_reg"/>
</dbReference>
<dbReference type="PROSITE" id="PS01081">
    <property type="entry name" value="HTH_TETR_1"/>
    <property type="match status" value="1"/>
</dbReference>
<dbReference type="InterPro" id="IPR009057">
    <property type="entry name" value="Homeodomain-like_sf"/>
</dbReference>
<keyword evidence="1" id="KW-0805">Transcription regulation</keyword>
<dbReference type="Pfam" id="PF00440">
    <property type="entry name" value="TetR_N"/>
    <property type="match status" value="1"/>
</dbReference>
<dbReference type="PANTHER" id="PTHR30055:SF234">
    <property type="entry name" value="HTH-TYPE TRANSCRIPTIONAL REGULATOR BETI"/>
    <property type="match status" value="1"/>
</dbReference>
<evidence type="ECO:0000256" key="1">
    <source>
        <dbReference type="ARBA" id="ARBA00023015"/>
    </source>
</evidence>
<keyword evidence="3" id="KW-0804">Transcription</keyword>
<feature type="DNA-binding region" description="H-T-H motif" evidence="4">
    <location>
        <begin position="39"/>
        <end position="58"/>
    </location>
</feature>
<organism evidence="6 7">
    <name type="scientific">Winogradskya humida</name>
    <dbReference type="NCBI Taxonomy" id="113566"/>
    <lineage>
        <taxon>Bacteria</taxon>
        <taxon>Bacillati</taxon>
        <taxon>Actinomycetota</taxon>
        <taxon>Actinomycetes</taxon>
        <taxon>Micromonosporales</taxon>
        <taxon>Micromonosporaceae</taxon>
        <taxon>Winogradskya</taxon>
    </lineage>
</organism>
<dbReference type="SUPFAM" id="SSF48498">
    <property type="entry name" value="Tetracyclin repressor-like, C-terminal domain"/>
    <property type="match status" value="1"/>
</dbReference>
<protein>
    <submittedName>
        <fullName evidence="6">Transcriptional regulator, TetR family protein</fullName>
    </submittedName>
</protein>
<gene>
    <name evidence="6" type="ORF">Ahu01nite_062210</name>
</gene>
<accession>A0ABQ3ZX13</accession>
<dbReference type="PANTHER" id="PTHR30055">
    <property type="entry name" value="HTH-TYPE TRANSCRIPTIONAL REGULATOR RUTR"/>
    <property type="match status" value="1"/>
</dbReference>
<dbReference type="Proteomes" id="UP000603200">
    <property type="component" value="Unassembled WGS sequence"/>
</dbReference>
<proteinExistence type="predicted"/>
<keyword evidence="2 4" id="KW-0238">DNA-binding</keyword>
<name>A0ABQ3ZX13_9ACTN</name>
<dbReference type="EMBL" id="BOMN01000087">
    <property type="protein sequence ID" value="GIE23119.1"/>
    <property type="molecule type" value="Genomic_DNA"/>
</dbReference>
<evidence type="ECO:0000313" key="7">
    <source>
        <dbReference type="Proteomes" id="UP000603200"/>
    </source>
</evidence>
<dbReference type="InterPro" id="IPR049445">
    <property type="entry name" value="TetR_SbtR-like_C"/>
</dbReference>
<feature type="domain" description="HTH tetR-type" evidence="5">
    <location>
        <begin position="17"/>
        <end position="76"/>
    </location>
</feature>
<dbReference type="RefSeq" id="WP_203840170.1">
    <property type="nucleotide sequence ID" value="NZ_BAAATV010000014.1"/>
</dbReference>
<evidence type="ECO:0000256" key="3">
    <source>
        <dbReference type="ARBA" id="ARBA00023163"/>
    </source>
</evidence>
<dbReference type="InterPro" id="IPR023772">
    <property type="entry name" value="DNA-bd_HTH_TetR-type_CS"/>
</dbReference>
<dbReference type="Pfam" id="PF21597">
    <property type="entry name" value="TetR_C_43"/>
    <property type="match status" value="1"/>
</dbReference>
<comment type="caution">
    <text evidence="6">The sequence shown here is derived from an EMBL/GenBank/DDBJ whole genome shotgun (WGS) entry which is preliminary data.</text>
</comment>
<sequence>MVDTAADVAPKERADSRRKRLRLIEAARAAIAEHGLQASTTDITERAEVGVGTLYRRFGSKEALITDVLVDGLAEIQSWAEAALDDPDPWAALSGFLVAFTEAQLANLGLAEFTSGKAHELPPEVVARGATLAEVIDRLVRRAQDHGVLRADVTWRDLVLISIAPIGGTECLGATTGEGQWRRTIAIALDGLRGPAASTLPPEA</sequence>
<evidence type="ECO:0000313" key="6">
    <source>
        <dbReference type="EMBL" id="GIE23119.1"/>
    </source>
</evidence>
<dbReference type="SUPFAM" id="SSF46689">
    <property type="entry name" value="Homeodomain-like"/>
    <property type="match status" value="1"/>
</dbReference>
<dbReference type="PRINTS" id="PR00455">
    <property type="entry name" value="HTHTETR"/>
</dbReference>
<dbReference type="Gene3D" id="1.10.357.10">
    <property type="entry name" value="Tetracycline Repressor, domain 2"/>
    <property type="match status" value="1"/>
</dbReference>
<reference evidence="6 7" key="1">
    <citation type="submission" date="2021-01" db="EMBL/GenBank/DDBJ databases">
        <title>Whole genome shotgun sequence of Actinoplanes humidus NBRC 14915.</title>
        <authorList>
            <person name="Komaki H."/>
            <person name="Tamura T."/>
        </authorList>
    </citation>
    <scope>NUCLEOTIDE SEQUENCE [LARGE SCALE GENOMIC DNA]</scope>
    <source>
        <strain evidence="6 7">NBRC 14915</strain>
    </source>
</reference>